<reference evidence="2" key="2">
    <citation type="submission" date="2023-06" db="EMBL/GenBank/DDBJ databases">
        <authorList>
            <consortium name="Lawrence Berkeley National Laboratory"/>
            <person name="Haridas S."/>
            <person name="Hensen N."/>
            <person name="Bonometti L."/>
            <person name="Westerberg I."/>
            <person name="Brannstrom I.O."/>
            <person name="Guillou S."/>
            <person name="Cros-Aarteil S."/>
            <person name="Calhoun S."/>
            <person name="Kuo A."/>
            <person name="Mondo S."/>
            <person name="Pangilinan J."/>
            <person name="Riley R."/>
            <person name="Labutti K."/>
            <person name="Andreopoulos B."/>
            <person name="Lipzen A."/>
            <person name="Chen C."/>
            <person name="Yanf M."/>
            <person name="Daum C."/>
            <person name="Ng V."/>
            <person name="Clum A."/>
            <person name="Steindorff A."/>
            <person name="Ohm R."/>
            <person name="Martin F."/>
            <person name="Silar P."/>
            <person name="Natvig D."/>
            <person name="Lalanne C."/>
            <person name="Gautier V."/>
            <person name="Ament-Velasquez S.L."/>
            <person name="Kruys A."/>
            <person name="Hutchinson M.I."/>
            <person name="Powell A.J."/>
            <person name="Barry K."/>
            <person name="Miller A.N."/>
            <person name="Grigoriev I.V."/>
            <person name="Debuchy R."/>
            <person name="Gladieux P."/>
            <person name="Thoren M.H."/>
            <person name="Johannesson H."/>
        </authorList>
    </citation>
    <scope>NUCLEOTIDE SEQUENCE</scope>
    <source>
        <strain evidence="2">CBS 955.72</strain>
    </source>
</reference>
<evidence type="ECO:0008006" key="4">
    <source>
        <dbReference type="Google" id="ProtNLM"/>
    </source>
</evidence>
<proteinExistence type="predicted"/>
<feature type="chain" id="PRO_5042497548" description="Secreted protein" evidence="1">
    <location>
        <begin position="22"/>
        <end position="70"/>
    </location>
</feature>
<sequence length="70" mass="7403">MLDSLLLSYDVQLSLVCFVLAWRNSLGQQETDVFEAASVAAAAVCNDLRLFTLLSSSLAPISHCVIGGSA</sequence>
<dbReference type="AlphaFoldDB" id="A0AAJ0HAK7"/>
<evidence type="ECO:0000313" key="3">
    <source>
        <dbReference type="Proteomes" id="UP001275084"/>
    </source>
</evidence>
<evidence type="ECO:0000313" key="2">
    <source>
        <dbReference type="EMBL" id="KAK3346057.1"/>
    </source>
</evidence>
<feature type="signal peptide" evidence="1">
    <location>
        <begin position="1"/>
        <end position="21"/>
    </location>
</feature>
<reference evidence="2" key="1">
    <citation type="journal article" date="2023" name="Mol. Phylogenet. Evol.">
        <title>Genome-scale phylogeny and comparative genomics of the fungal order Sordariales.</title>
        <authorList>
            <person name="Hensen N."/>
            <person name="Bonometti L."/>
            <person name="Westerberg I."/>
            <person name="Brannstrom I.O."/>
            <person name="Guillou S."/>
            <person name="Cros-Aarteil S."/>
            <person name="Calhoun S."/>
            <person name="Haridas S."/>
            <person name="Kuo A."/>
            <person name="Mondo S."/>
            <person name="Pangilinan J."/>
            <person name="Riley R."/>
            <person name="LaButti K."/>
            <person name="Andreopoulos B."/>
            <person name="Lipzen A."/>
            <person name="Chen C."/>
            <person name="Yan M."/>
            <person name="Daum C."/>
            <person name="Ng V."/>
            <person name="Clum A."/>
            <person name="Steindorff A."/>
            <person name="Ohm R.A."/>
            <person name="Martin F."/>
            <person name="Silar P."/>
            <person name="Natvig D.O."/>
            <person name="Lalanne C."/>
            <person name="Gautier V."/>
            <person name="Ament-Velasquez S.L."/>
            <person name="Kruys A."/>
            <person name="Hutchinson M.I."/>
            <person name="Powell A.J."/>
            <person name="Barry K."/>
            <person name="Miller A.N."/>
            <person name="Grigoriev I.V."/>
            <person name="Debuchy R."/>
            <person name="Gladieux P."/>
            <person name="Hiltunen Thoren M."/>
            <person name="Johannesson H."/>
        </authorList>
    </citation>
    <scope>NUCLEOTIDE SEQUENCE</scope>
    <source>
        <strain evidence="2">CBS 955.72</strain>
    </source>
</reference>
<comment type="caution">
    <text evidence="2">The sequence shown here is derived from an EMBL/GenBank/DDBJ whole genome shotgun (WGS) entry which is preliminary data.</text>
</comment>
<organism evidence="2 3">
    <name type="scientific">Lasiosphaeria hispida</name>
    <dbReference type="NCBI Taxonomy" id="260671"/>
    <lineage>
        <taxon>Eukaryota</taxon>
        <taxon>Fungi</taxon>
        <taxon>Dikarya</taxon>
        <taxon>Ascomycota</taxon>
        <taxon>Pezizomycotina</taxon>
        <taxon>Sordariomycetes</taxon>
        <taxon>Sordariomycetidae</taxon>
        <taxon>Sordariales</taxon>
        <taxon>Lasiosphaeriaceae</taxon>
        <taxon>Lasiosphaeria</taxon>
    </lineage>
</organism>
<gene>
    <name evidence="2" type="ORF">B0T25DRAFT_550928</name>
</gene>
<dbReference type="EMBL" id="JAUIQD010000006">
    <property type="protein sequence ID" value="KAK3346057.1"/>
    <property type="molecule type" value="Genomic_DNA"/>
</dbReference>
<name>A0AAJ0HAK7_9PEZI</name>
<dbReference type="Proteomes" id="UP001275084">
    <property type="component" value="Unassembled WGS sequence"/>
</dbReference>
<keyword evidence="1" id="KW-0732">Signal</keyword>
<keyword evidence="3" id="KW-1185">Reference proteome</keyword>
<protein>
    <recommendedName>
        <fullName evidence="4">Secreted protein</fullName>
    </recommendedName>
</protein>
<evidence type="ECO:0000256" key="1">
    <source>
        <dbReference type="SAM" id="SignalP"/>
    </source>
</evidence>
<accession>A0AAJ0HAK7</accession>